<accession>A0A4V1RI29</accession>
<protein>
    <recommendedName>
        <fullName evidence="1">DUF6883 domain-containing protein</fullName>
    </recommendedName>
</protein>
<feature type="domain" description="DUF6883" evidence="1">
    <location>
        <begin position="5"/>
        <end position="107"/>
    </location>
</feature>
<comment type="caution">
    <text evidence="2">The sequence shown here is derived from an EMBL/GenBank/DDBJ whole genome shotgun (WGS) entry which is preliminary data.</text>
</comment>
<dbReference type="EMBL" id="QYBC01000023">
    <property type="protein sequence ID" value="RYB02107.1"/>
    <property type="molecule type" value="Genomic_DNA"/>
</dbReference>
<reference evidence="2 3" key="1">
    <citation type="submission" date="2018-09" db="EMBL/GenBank/DDBJ databases">
        <authorList>
            <person name="Grouzdev D.S."/>
            <person name="Krutkina M.S."/>
        </authorList>
    </citation>
    <scope>NUCLEOTIDE SEQUENCE [LARGE SCALE GENOMIC DNA]</scope>
    <source>
        <strain evidence="2 3">RmlP001</strain>
    </source>
</reference>
<evidence type="ECO:0000313" key="3">
    <source>
        <dbReference type="Proteomes" id="UP000289411"/>
    </source>
</evidence>
<proteinExistence type="predicted"/>
<dbReference type="Proteomes" id="UP000289411">
    <property type="component" value="Unassembled WGS sequence"/>
</dbReference>
<gene>
    <name evidence="2" type="ORF">D3272_22560</name>
</gene>
<dbReference type="InterPro" id="IPR049250">
    <property type="entry name" value="DUF6883"/>
</dbReference>
<reference evidence="2 3" key="2">
    <citation type="submission" date="2019-02" db="EMBL/GenBank/DDBJ databases">
        <title>'Lichenibacterium ramalinii' gen. nov. sp. nov., 'Lichenibacterium minor' gen. nov. sp. nov.</title>
        <authorList>
            <person name="Pankratov T."/>
        </authorList>
    </citation>
    <scope>NUCLEOTIDE SEQUENCE [LARGE SCALE GENOMIC DNA]</scope>
    <source>
        <strain evidence="2 3">RmlP001</strain>
    </source>
</reference>
<name>A0A4V1RI29_9HYPH</name>
<sequence>MAVVTHLGIDPPKVTHYLLDLTSPQGRGKATFFLARGFSRDRPEEFALALVRQAFAGWPGDSLTVPDAVKHRITGPIACPDGTKPTILTVWYIADGDTTAMLTTARPGRFKGV</sequence>
<evidence type="ECO:0000313" key="2">
    <source>
        <dbReference type="EMBL" id="RYB02107.1"/>
    </source>
</evidence>
<dbReference type="Pfam" id="PF21814">
    <property type="entry name" value="DUF6883"/>
    <property type="match status" value="1"/>
</dbReference>
<dbReference type="RefSeq" id="WP_129221475.1">
    <property type="nucleotide sequence ID" value="NZ_QYBC01000023.1"/>
</dbReference>
<evidence type="ECO:0000259" key="1">
    <source>
        <dbReference type="Pfam" id="PF21814"/>
    </source>
</evidence>
<dbReference type="OrthoDB" id="33315at2"/>
<dbReference type="AlphaFoldDB" id="A0A4V1RI29"/>
<keyword evidence="3" id="KW-1185">Reference proteome</keyword>
<organism evidence="2 3">
    <name type="scientific">Lichenibacterium ramalinae</name>
    <dbReference type="NCBI Taxonomy" id="2316527"/>
    <lineage>
        <taxon>Bacteria</taxon>
        <taxon>Pseudomonadati</taxon>
        <taxon>Pseudomonadota</taxon>
        <taxon>Alphaproteobacteria</taxon>
        <taxon>Hyphomicrobiales</taxon>
        <taxon>Lichenihabitantaceae</taxon>
        <taxon>Lichenibacterium</taxon>
    </lineage>
</organism>